<reference evidence="1 2" key="1">
    <citation type="journal article" date="2019" name="Sci. Rep.">
        <title>Sulfobacillus thermotolerans: new insights into resistance and metabolic capacities of acidophilic chemolithotrophs.</title>
        <authorList>
            <person name="Panyushkina A.E."/>
            <person name="Babenko V.V."/>
            <person name="Nikitina A.S."/>
            <person name="Selezneva O.V."/>
            <person name="Tsaplina I.A."/>
            <person name="Letarova M.A."/>
            <person name="Kostryukova E.S."/>
            <person name="Letarov A.V."/>
        </authorList>
    </citation>
    <scope>NUCLEOTIDE SEQUENCE [LARGE SCALE GENOMIC DNA]</scope>
    <source>
        <strain evidence="1 2">Kr1</strain>
    </source>
</reference>
<protein>
    <submittedName>
        <fullName evidence="1">Uncharacterized protein</fullName>
    </submittedName>
</protein>
<proteinExistence type="predicted"/>
<dbReference type="EMBL" id="CP019454">
    <property type="protein sequence ID" value="AUW94936.1"/>
    <property type="molecule type" value="Genomic_DNA"/>
</dbReference>
<name>A0ABN5H2W1_9FIRM</name>
<accession>A0ABN5H2W1</accession>
<dbReference type="Proteomes" id="UP000325292">
    <property type="component" value="Chromosome"/>
</dbReference>
<sequence length="125" mass="13910">MKDVAVRLIGRIPEKIGRLKTAEGLRFRDSVRFKFLVYIQIGRRKTARSLCFRDSVRFLIPLYKNLSVQYTFFRICGEKKCDLGGATLGKKSDGIGRNAGNADGPTLSAVRFGLGKSDGLDGEHQ</sequence>
<gene>
    <name evidence="1" type="ORF">BXT84_14050</name>
</gene>
<evidence type="ECO:0000313" key="2">
    <source>
        <dbReference type="Proteomes" id="UP000325292"/>
    </source>
</evidence>
<keyword evidence="2" id="KW-1185">Reference proteome</keyword>
<organism evidence="1 2">
    <name type="scientific">Sulfobacillus thermotolerans</name>
    <dbReference type="NCBI Taxonomy" id="338644"/>
    <lineage>
        <taxon>Bacteria</taxon>
        <taxon>Bacillati</taxon>
        <taxon>Bacillota</taxon>
        <taxon>Clostridia</taxon>
        <taxon>Eubacteriales</taxon>
        <taxon>Clostridiales Family XVII. Incertae Sedis</taxon>
        <taxon>Sulfobacillus</taxon>
    </lineage>
</organism>
<evidence type="ECO:0000313" key="1">
    <source>
        <dbReference type="EMBL" id="AUW94936.1"/>
    </source>
</evidence>